<evidence type="ECO:0000313" key="2">
    <source>
        <dbReference type="Proteomes" id="UP000821837"/>
    </source>
</evidence>
<dbReference type="VEuPathDB" id="VectorBase:RSAN_044373"/>
<protein>
    <submittedName>
        <fullName evidence="1">Uncharacterized protein</fullName>
    </submittedName>
</protein>
<proteinExistence type="predicted"/>
<reference evidence="1" key="2">
    <citation type="submission" date="2021-09" db="EMBL/GenBank/DDBJ databases">
        <authorList>
            <person name="Jia N."/>
            <person name="Wang J."/>
            <person name="Shi W."/>
            <person name="Du L."/>
            <person name="Sun Y."/>
            <person name="Zhan W."/>
            <person name="Jiang J."/>
            <person name="Wang Q."/>
            <person name="Zhang B."/>
            <person name="Ji P."/>
            <person name="Sakyi L.B."/>
            <person name="Cui X."/>
            <person name="Yuan T."/>
            <person name="Jiang B."/>
            <person name="Yang W."/>
            <person name="Lam T.T.-Y."/>
            <person name="Chang Q."/>
            <person name="Ding S."/>
            <person name="Wang X."/>
            <person name="Zhu J."/>
            <person name="Ruan X."/>
            <person name="Zhao L."/>
            <person name="Wei J."/>
            <person name="Que T."/>
            <person name="Du C."/>
            <person name="Cheng J."/>
            <person name="Dai P."/>
            <person name="Han X."/>
            <person name="Huang E."/>
            <person name="Gao Y."/>
            <person name="Liu J."/>
            <person name="Shao H."/>
            <person name="Ye R."/>
            <person name="Li L."/>
            <person name="Wei W."/>
            <person name="Wang X."/>
            <person name="Wang C."/>
            <person name="Huo Q."/>
            <person name="Li W."/>
            <person name="Guo W."/>
            <person name="Chen H."/>
            <person name="Chen S."/>
            <person name="Zhou L."/>
            <person name="Zhou L."/>
            <person name="Ni X."/>
            <person name="Tian J."/>
            <person name="Zhou Y."/>
            <person name="Sheng Y."/>
            <person name="Liu T."/>
            <person name="Pan Y."/>
            <person name="Xia L."/>
            <person name="Li J."/>
            <person name="Zhao F."/>
            <person name="Cao W."/>
        </authorList>
    </citation>
    <scope>NUCLEOTIDE SEQUENCE</scope>
    <source>
        <strain evidence="1">Rsan-2018</strain>
        <tissue evidence="1">Larvae</tissue>
    </source>
</reference>
<evidence type="ECO:0000313" key="1">
    <source>
        <dbReference type="EMBL" id="KAH7957882.1"/>
    </source>
</evidence>
<accession>A0A9D4PY51</accession>
<sequence length="122" mass="13586">MRPSGIDLLESACAACPRIGSLGSRRVALSCQRGRLPRPPSRPTCDASPSGLALAQAIETKSSTTVFHRRCCRCCCCCDMPRAEFSAQPELFRRLWEVAVRAALTQPRPRRQQHHLLRSVVR</sequence>
<dbReference type="Proteomes" id="UP000821837">
    <property type="component" value="Unassembled WGS sequence"/>
</dbReference>
<name>A0A9D4PY51_RHISA</name>
<reference evidence="1" key="1">
    <citation type="journal article" date="2020" name="Cell">
        <title>Large-Scale Comparative Analyses of Tick Genomes Elucidate Their Genetic Diversity and Vector Capacities.</title>
        <authorList>
            <consortium name="Tick Genome and Microbiome Consortium (TIGMIC)"/>
            <person name="Jia N."/>
            <person name="Wang J."/>
            <person name="Shi W."/>
            <person name="Du L."/>
            <person name="Sun Y."/>
            <person name="Zhan W."/>
            <person name="Jiang J.F."/>
            <person name="Wang Q."/>
            <person name="Zhang B."/>
            <person name="Ji P."/>
            <person name="Bell-Sakyi L."/>
            <person name="Cui X.M."/>
            <person name="Yuan T.T."/>
            <person name="Jiang B.G."/>
            <person name="Yang W.F."/>
            <person name="Lam T.T."/>
            <person name="Chang Q.C."/>
            <person name="Ding S.J."/>
            <person name="Wang X.J."/>
            <person name="Zhu J.G."/>
            <person name="Ruan X.D."/>
            <person name="Zhao L."/>
            <person name="Wei J.T."/>
            <person name="Ye R.Z."/>
            <person name="Que T.C."/>
            <person name="Du C.H."/>
            <person name="Zhou Y.H."/>
            <person name="Cheng J.X."/>
            <person name="Dai P.F."/>
            <person name="Guo W.B."/>
            <person name="Han X.H."/>
            <person name="Huang E.J."/>
            <person name="Li L.F."/>
            <person name="Wei W."/>
            <person name="Gao Y.C."/>
            <person name="Liu J.Z."/>
            <person name="Shao H.Z."/>
            <person name="Wang X."/>
            <person name="Wang C.C."/>
            <person name="Yang T.C."/>
            <person name="Huo Q.B."/>
            <person name="Li W."/>
            <person name="Chen H.Y."/>
            <person name="Chen S.E."/>
            <person name="Zhou L.G."/>
            <person name="Ni X.B."/>
            <person name="Tian J.H."/>
            <person name="Sheng Y."/>
            <person name="Liu T."/>
            <person name="Pan Y.S."/>
            <person name="Xia L.Y."/>
            <person name="Li J."/>
            <person name="Zhao F."/>
            <person name="Cao W.C."/>
        </authorList>
    </citation>
    <scope>NUCLEOTIDE SEQUENCE</scope>
    <source>
        <strain evidence="1">Rsan-2018</strain>
    </source>
</reference>
<gene>
    <name evidence="1" type="ORF">HPB52_024047</name>
</gene>
<comment type="caution">
    <text evidence="1">The sequence shown here is derived from an EMBL/GenBank/DDBJ whole genome shotgun (WGS) entry which is preliminary data.</text>
</comment>
<dbReference type="AlphaFoldDB" id="A0A9D4PY51"/>
<keyword evidence="2" id="KW-1185">Reference proteome</keyword>
<dbReference type="EMBL" id="JABSTV010001250">
    <property type="protein sequence ID" value="KAH7957882.1"/>
    <property type="molecule type" value="Genomic_DNA"/>
</dbReference>
<organism evidence="1 2">
    <name type="scientific">Rhipicephalus sanguineus</name>
    <name type="common">Brown dog tick</name>
    <name type="synonym">Ixodes sanguineus</name>
    <dbReference type="NCBI Taxonomy" id="34632"/>
    <lineage>
        <taxon>Eukaryota</taxon>
        <taxon>Metazoa</taxon>
        <taxon>Ecdysozoa</taxon>
        <taxon>Arthropoda</taxon>
        <taxon>Chelicerata</taxon>
        <taxon>Arachnida</taxon>
        <taxon>Acari</taxon>
        <taxon>Parasitiformes</taxon>
        <taxon>Ixodida</taxon>
        <taxon>Ixodoidea</taxon>
        <taxon>Ixodidae</taxon>
        <taxon>Rhipicephalinae</taxon>
        <taxon>Rhipicephalus</taxon>
        <taxon>Rhipicephalus</taxon>
    </lineage>
</organism>